<accession>A0A498M969</accession>
<dbReference type="AlphaFoldDB" id="A0A498M969"/>
<gene>
    <name evidence="2" type="ORF">ROHU_008597</name>
</gene>
<dbReference type="EMBL" id="QBIY01012822">
    <property type="protein sequence ID" value="RXN15896.1"/>
    <property type="molecule type" value="Genomic_DNA"/>
</dbReference>
<feature type="region of interest" description="Disordered" evidence="1">
    <location>
        <begin position="73"/>
        <end position="99"/>
    </location>
</feature>
<organism evidence="2 3">
    <name type="scientific">Labeo rohita</name>
    <name type="common">Indian major carp</name>
    <name type="synonym">Cyprinus rohita</name>
    <dbReference type="NCBI Taxonomy" id="84645"/>
    <lineage>
        <taxon>Eukaryota</taxon>
        <taxon>Metazoa</taxon>
        <taxon>Chordata</taxon>
        <taxon>Craniata</taxon>
        <taxon>Vertebrata</taxon>
        <taxon>Euteleostomi</taxon>
        <taxon>Actinopterygii</taxon>
        <taxon>Neopterygii</taxon>
        <taxon>Teleostei</taxon>
        <taxon>Ostariophysi</taxon>
        <taxon>Cypriniformes</taxon>
        <taxon>Cyprinidae</taxon>
        <taxon>Labeoninae</taxon>
        <taxon>Labeonini</taxon>
        <taxon>Labeo</taxon>
    </lineage>
</organism>
<evidence type="ECO:0000313" key="3">
    <source>
        <dbReference type="Proteomes" id="UP000290572"/>
    </source>
</evidence>
<dbReference type="Proteomes" id="UP000290572">
    <property type="component" value="Unassembled WGS sequence"/>
</dbReference>
<evidence type="ECO:0000256" key="1">
    <source>
        <dbReference type="SAM" id="MobiDB-lite"/>
    </source>
</evidence>
<proteinExistence type="predicted"/>
<evidence type="ECO:0000313" key="2">
    <source>
        <dbReference type="EMBL" id="RXN15896.1"/>
    </source>
</evidence>
<reference evidence="2 3" key="1">
    <citation type="submission" date="2018-03" db="EMBL/GenBank/DDBJ databases">
        <title>Draft genome sequence of Rohu Carp (Labeo rohita).</title>
        <authorList>
            <person name="Das P."/>
            <person name="Kushwaha B."/>
            <person name="Joshi C.G."/>
            <person name="Kumar D."/>
            <person name="Nagpure N.S."/>
            <person name="Sahoo L."/>
            <person name="Das S.P."/>
            <person name="Bit A."/>
            <person name="Patnaik S."/>
            <person name="Meher P.K."/>
            <person name="Jayasankar P."/>
            <person name="Koringa P.G."/>
            <person name="Patel N.V."/>
            <person name="Hinsu A.T."/>
            <person name="Kumar R."/>
            <person name="Pandey M."/>
            <person name="Agarwal S."/>
            <person name="Srivastava S."/>
            <person name="Singh M."/>
            <person name="Iquebal M.A."/>
            <person name="Jaiswal S."/>
            <person name="Angadi U.B."/>
            <person name="Kumar N."/>
            <person name="Raza M."/>
            <person name="Shah T.M."/>
            <person name="Rai A."/>
            <person name="Jena J.K."/>
        </authorList>
    </citation>
    <scope>NUCLEOTIDE SEQUENCE [LARGE SCALE GENOMIC DNA]</scope>
    <source>
        <strain evidence="2">DASCIFA01</strain>
        <tissue evidence="2">Testis</tissue>
    </source>
</reference>
<name>A0A498M969_LABRO</name>
<protein>
    <submittedName>
        <fullName evidence="2">Uncharacterized protein</fullName>
    </submittedName>
</protein>
<keyword evidence="3" id="KW-1185">Reference proteome</keyword>
<comment type="caution">
    <text evidence="2">The sequence shown here is derived from an EMBL/GenBank/DDBJ whole genome shotgun (WGS) entry which is preliminary data.</text>
</comment>
<sequence length="145" mass="15198">MGKDCGLVIAHCSKVTSEELWAGVSIMVAESGVSVTLVVPLSACSYARVRLDACRLLLSHSFSAPQGTGLGRALCDKGPPGRSAAPPSSDSATTLVRTDRRANSLTRGAAVLPATVSYTHNTALSLRNERYSLMADIDECTESQS</sequence>
<feature type="compositionally biased region" description="Low complexity" evidence="1">
    <location>
        <begin position="80"/>
        <end position="92"/>
    </location>
</feature>